<dbReference type="HOGENOM" id="CLU_016047_1_2_12"/>
<dbReference type="OrthoDB" id="9773467at2"/>
<feature type="transmembrane region" description="Helical" evidence="7">
    <location>
        <begin position="111"/>
        <end position="133"/>
    </location>
</feature>
<dbReference type="SUPFAM" id="SSF161098">
    <property type="entry name" value="MetI-like"/>
    <property type="match status" value="1"/>
</dbReference>
<accession>E1R5Y7</accession>
<dbReference type="STRING" id="573413.Spirs_1625"/>
<keyword evidence="6 7" id="KW-0472">Membrane</keyword>
<dbReference type="InterPro" id="IPR000515">
    <property type="entry name" value="MetI-like"/>
</dbReference>
<feature type="domain" description="ABC transmembrane type-1" evidence="8">
    <location>
        <begin position="76"/>
        <end position="266"/>
    </location>
</feature>
<gene>
    <name evidence="9" type="ordered locus">Spirs_1625</name>
</gene>
<evidence type="ECO:0000313" key="10">
    <source>
        <dbReference type="Proteomes" id="UP000002318"/>
    </source>
</evidence>
<reference evidence="9 10" key="1">
    <citation type="journal article" date="2010" name="Stand. Genomic Sci.">
        <title>Complete genome sequence of Spirochaeta smaragdinae type strain (SEBR 4228).</title>
        <authorList>
            <person name="Mavromatis K."/>
            <person name="Yasawong M."/>
            <person name="Chertkov O."/>
            <person name="Lapidus A."/>
            <person name="Lucas S."/>
            <person name="Nolan M."/>
            <person name="Del Rio T.G."/>
            <person name="Tice H."/>
            <person name="Cheng J.F."/>
            <person name="Pitluck S."/>
            <person name="Liolios K."/>
            <person name="Ivanova N."/>
            <person name="Tapia R."/>
            <person name="Han C."/>
            <person name="Bruce D."/>
            <person name="Goodwin L."/>
            <person name="Pati A."/>
            <person name="Chen A."/>
            <person name="Palaniappan K."/>
            <person name="Land M."/>
            <person name="Hauser L."/>
            <person name="Chang Y.J."/>
            <person name="Jeffries C.D."/>
            <person name="Detter J.C."/>
            <person name="Rohde M."/>
            <person name="Brambilla E."/>
            <person name="Spring S."/>
            <person name="Goker M."/>
            <person name="Sikorski J."/>
            <person name="Woyke T."/>
            <person name="Bristow J."/>
            <person name="Eisen J.A."/>
            <person name="Markowitz V."/>
            <person name="Hugenholtz P."/>
            <person name="Klenk H.P."/>
            <person name="Kyrpides N.C."/>
        </authorList>
    </citation>
    <scope>NUCLEOTIDE SEQUENCE [LARGE SCALE GENOMIC DNA]</scope>
    <source>
        <strain evidence="10">DSM 11293 / JCM 15392 / SEBR 4228</strain>
    </source>
</reference>
<feature type="transmembrane region" description="Helical" evidence="7">
    <location>
        <begin position="188"/>
        <end position="213"/>
    </location>
</feature>
<dbReference type="PANTHER" id="PTHR32243">
    <property type="entry name" value="MALTOSE TRANSPORT SYSTEM PERMEASE-RELATED"/>
    <property type="match status" value="1"/>
</dbReference>
<sequence length="280" mass="30916">MAVAGYTKGSTYTLWTLRTLVIICLVLFFMLPVVWILTTSLAQRIAMFKLPPQLFSKPTWKNFSYIFTQMPVLTWTLNSLIISLGTMVLSLFIGVPAGYAFSRVDFTGKKLLLMVILLTRALPTIVIVLPFRVIMQSIGILGTRLAVILIDTVYNAAFTFWLMSGIFESIPEELEEAARIDGCTPIQAFLLVAVPLSKPGLVTSALFAFIFSWNDFLFALTLTSPDTATLPLGMLSTYGVMQQGWTYMAAMGVVAIVPVVALSLFLQRYYVSGLTFGGVK</sequence>
<comment type="similarity">
    <text evidence="7">Belongs to the binding-protein-dependent transport system permease family.</text>
</comment>
<feature type="transmembrane region" description="Helical" evidence="7">
    <location>
        <begin position="80"/>
        <end position="99"/>
    </location>
</feature>
<keyword evidence="10" id="KW-1185">Reference proteome</keyword>
<dbReference type="Pfam" id="PF00528">
    <property type="entry name" value="BPD_transp_1"/>
    <property type="match status" value="1"/>
</dbReference>
<keyword evidence="5 7" id="KW-1133">Transmembrane helix</keyword>
<protein>
    <submittedName>
        <fullName evidence="9">Binding-protein-dependent transport systems inner membrane component</fullName>
    </submittedName>
</protein>
<dbReference type="InterPro" id="IPR050901">
    <property type="entry name" value="BP-dep_ABC_trans_perm"/>
</dbReference>
<evidence type="ECO:0000256" key="2">
    <source>
        <dbReference type="ARBA" id="ARBA00022448"/>
    </source>
</evidence>
<name>E1R5Y7_SEDSS</name>
<organism evidence="9 10">
    <name type="scientific">Sediminispirochaeta smaragdinae (strain DSM 11293 / JCM 15392 / SEBR 4228)</name>
    <name type="common">Spirochaeta smaragdinae</name>
    <dbReference type="NCBI Taxonomy" id="573413"/>
    <lineage>
        <taxon>Bacteria</taxon>
        <taxon>Pseudomonadati</taxon>
        <taxon>Spirochaetota</taxon>
        <taxon>Spirochaetia</taxon>
        <taxon>Spirochaetales</taxon>
        <taxon>Spirochaetaceae</taxon>
        <taxon>Sediminispirochaeta</taxon>
    </lineage>
</organism>
<dbReference type="PROSITE" id="PS50928">
    <property type="entry name" value="ABC_TM1"/>
    <property type="match status" value="1"/>
</dbReference>
<keyword evidence="2 7" id="KW-0813">Transport</keyword>
<dbReference type="Proteomes" id="UP000002318">
    <property type="component" value="Chromosome"/>
</dbReference>
<evidence type="ECO:0000256" key="5">
    <source>
        <dbReference type="ARBA" id="ARBA00022989"/>
    </source>
</evidence>
<feature type="transmembrane region" description="Helical" evidence="7">
    <location>
        <begin position="12"/>
        <end position="37"/>
    </location>
</feature>
<dbReference type="AlphaFoldDB" id="E1R5Y7"/>
<dbReference type="CDD" id="cd06261">
    <property type="entry name" value="TM_PBP2"/>
    <property type="match status" value="1"/>
</dbReference>
<dbReference type="EMBL" id="CP002116">
    <property type="protein sequence ID" value="ADK80752.1"/>
    <property type="molecule type" value="Genomic_DNA"/>
</dbReference>
<dbReference type="GO" id="GO:0005886">
    <property type="term" value="C:plasma membrane"/>
    <property type="evidence" value="ECO:0007669"/>
    <property type="project" value="UniProtKB-SubCell"/>
</dbReference>
<keyword evidence="4 7" id="KW-0812">Transmembrane</keyword>
<dbReference type="GO" id="GO:0055085">
    <property type="term" value="P:transmembrane transport"/>
    <property type="evidence" value="ECO:0007669"/>
    <property type="project" value="InterPro"/>
</dbReference>
<dbReference type="eggNOG" id="COG0395">
    <property type="taxonomic scope" value="Bacteria"/>
</dbReference>
<evidence type="ECO:0000256" key="3">
    <source>
        <dbReference type="ARBA" id="ARBA00022475"/>
    </source>
</evidence>
<evidence type="ECO:0000256" key="4">
    <source>
        <dbReference type="ARBA" id="ARBA00022692"/>
    </source>
</evidence>
<keyword evidence="3" id="KW-1003">Cell membrane</keyword>
<dbReference type="InterPro" id="IPR035906">
    <property type="entry name" value="MetI-like_sf"/>
</dbReference>
<proteinExistence type="inferred from homology"/>
<dbReference type="RefSeq" id="WP_013254216.1">
    <property type="nucleotide sequence ID" value="NC_014364.1"/>
</dbReference>
<comment type="subcellular location">
    <subcellularLocation>
        <location evidence="1 7">Cell membrane</location>
        <topology evidence="1 7">Multi-pass membrane protein</topology>
    </subcellularLocation>
</comment>
<evidence type="ECO:0000256" key="6">
    <source>
        <dbReference type="ARBA" id="ARBA00023136"/>
    </source>
</evidence>
<feature type="transmembrane region" description="Helical" evidence="7">
    <location>
        <begin position="244"/>
        <end position="266"/>
    </location>
</feature>
<dbReference type="KEGG" id="ssm:Spirs_1625"/>
<evidence type="ECO:0000256" key="7">
    <source>
        <dbReference type="RuleBase" id="RU363032"/>
    </source>
</evidence>
<evidence type="ECO:0000259" key="8">
    <source>
        <dbReference type="PROSITE" id="PS50928"/>
    </source>
</evidence>
<evidence type="ECO:0000256" key="1">
    <source>
        <dbReference type="ARBA" id="ARBA00004651"/>
    </source>
</evidence>
<dbReference type="Gene3D" id="1.10.3720.10">
    <property type="entry name" value="MetI-like"/>
    <property type="match status" value="1"/>
</dbReference>
<dbReference type="PANTHER" id="PTHR32243:SF18">
    <property type="entry name" value="INNER MEMBRANE ABC TRANSPORTER PERMEASE PROTEIN YCJP"/>
    <property type="match status" value="1"/>
</dbReference>
<evidence type="ECO:0000313" key="9">
    <source>
        <dbReference type="EMBL" id="ADK80752.1"/>
    </source>
</evidence>